<accession>A0A6B0V0V9</accession>
<sequence length="195" mass="21961">MLLPHRPLPGVAVWILQLQFSVPLPRHLADDVTAARLDLSGHAVQLAAIEGLGVKGDGSDCITAGHAHTAIELHVRLVEQRAPVHRWQSNHVHLVQRQQTQLHWGVVRHLLSNKRHLQACVAHSRHLPRAAKHFAQNRVVGLPRRMALPGCIQGTQEPLHHSYKPLFRRGAVGDSHKQIRVAHEVRINLKERPWL</sequence>
<organism evidence="1">
    <name type="scientific">Ixodes ricinus</name>
    <name type="common">Common tick</name>
    <name type="synonym">Acarus ricinus</name>
    <dbReference type="NCBI Taxonomy" id="34613"/>
    <lineage>
        <taxon>Eukaryota</taxon>
        <taxon>Metazoa</taxon>
        <taxon>Ecdysozoa</taxon>
        <taxon>Arthropoda</taxon>
        <taxon>Chelicerata</taxon>
        <taxon>Arachnida</taxon>
        <taxon>Acari</taxon>
        <taxon>Parasitiformes</taxon>
        <taxon>Ixodida</taxon>
        <taxon>Ixodoidea</taxon>
        <taxon>Ixodidae</taxon>
        <taxon>Ixodinae</taxon>
        <taxon>Ixodes</taxon>
    </lineage>
</organism>
<name>A0A6B0V0V9_IXORI</name>
<dbReference type="EMBL" id="GIFC01013704">
    <property type="protein sequence ID" value="MXU95787.1"/>
    <property type="molecule type" value="Transcribed_RNA"/>
</dbReference>
<proteinExistence type="predicted"/>
<dbReference type="AlphaFoldDB" id="A0A6B0V0V9"/>
<protein>
    <submittedName>
        <fullName evidence="1">Putative secreted protein</fullName>
    </submittedName>
</protein>
<evidence type="ECO:0000313" key="1">
    <source>
        <dbReference type="EMBL" id="MXU95787.1"/>
    </source>
</evidence>
<reference evidence="1" key="1">
    <citation type="submission" date="2019-12" db="EMBL/GenBank/DDBJ databases">
        <title>An insight into the sialome of adult female Ixodes ricinus ticks feeding for 6 days.</title>
        <authorList>
            <person name="Perner J."/>
            <person name="Ribeiro J.M.C."/>
        </authorList>
    </citation>
    <scope>NUCLEOTIDE SEQUENCE</scope>
    <source>
        <strain evidence="1">Semi-engorged</strain>
        <tissue evidence="1">Salivary glands</tissue>
    </source>
</reference>